<sequence>SPLGELESRRLLLLHQQPQQPHSQLLSSLGGGLQDDLAARINERRAALIRQQLLQHPHRPLPHPHLPLLHKQPPAPPAQHHPHTRHLQHQLPLQDPSMLQEPPVPLGPFGDVALLGLTPSEQLQLRMLAAGQGPGGGRGSMEEV</sequence>
<feature type="non-terminal residue" evidence="2">
    <location>
        <position position="1"/>
    </location>
</feature>
<organism evidence="2 3">
    <name type="scientific">Astrephomene gubernaculifera</name>
    <dbReference type="NCBI Taxonomy" id="47775"/>
    <lineage>
        <taxon>Eukaryota</taxon>
        <taxon>Viridiplantae</taxon>
        <taxon>Chlorophyta</taxon>
        <taxon>core chlorophytes</taxon>
        <taxon>Chlorophyceae</taxon>
        <taxon>CS clade</taxon>
        <taxon>Chlamydomonadales</taxon>
        <taxon>Astrephomenaceae</taxon>
        <taxon>Astrephomene</taxon>
    </lineage>
</organism>
<evidence type="ECO:0000313" key="3">
    <source>
        <dbReference type="Proteomes" id="UP001054857"/>
    </source>
</evidence>
<evidence type="ECO:0000313" key="2">
    <source>
        <dbReference type="EMBL" id="GFR48105.1"/>
    </source>
</evidence>
<name>A0AAD3DU21_9CHLO</name>
<protein>
    <submittedName>
        <fullName evidence="2">Uncharacterized protein</fullName>
    </submittedName>
</protein>
<keyword evidence="3" id="KW-1185">Reference proteome</keyword>
<gene>
    <name evidence="2" type="ORF">Agub_g9928</name>
</gene>
<dbReference type="Proteomes" id="UP001054857">
    <property type="component" value="Unassembled WGS sequence"/>
</dbReference>
<dbReference type="AlphaFoldDB" id="A0AAD3DU21"/>
<feature type="region of interest" description="Disordered" evidence="1">
    <location>
        <begin position="57"/>
        <end position="105"/>
    </location>
</feature>
<comment type="caution">
    <text evidence="2">The sequence shown here is derived from an EMBL/GenBank/DDBJ whole genome shotgun (WGS) entry which is preliminary data.</text>
</comment>
<accession>A0AAD3DU21</accession>
<proteinExistence type="predicted"/>
<dbReference type="EMBL" id="BMAR01000022">
    <property type="protein sequence ID" value="GFR48105.1"/>
    <property type="molecule type" value="Genomic_DNA"/>
</dbReference>
<evidence type="ECO:0000256" key="1">
    <source>
        <dbReference type="SAM" id="MobiDB-lite"/>
    </source>
</evidence>
<feature type="non-terminal residue" evidence="2">
    <location>
        <position position="144"/>
    </location>
</feature>
<reference evidence="2 3" key="1">
    <citation type="journal article" date="2021" name="Sci. Rep.">
        <title>Genome sequencing of the multicellular alga Astrephomene provides insights into convergent evolution of germ-soma differentiation.</title>
        <authorList>
            <person name="Yamashita S."/>
            <person name="Yamamoto K."/>
            <person name="Matsuzaki R."/>
            <person name="Suzuki S."/>
            <person name="Yamaguchi H."/>
            <person name="Hirooka S."/>
            <person name="Minakuchi Y."/>
            <person name="Miyagishima S."/>
            <person name="Kawachi M."/>
            <person name="Toyoda A."/>
            <person name="Nozaki H."/>
        </authorList>
    </citation>
    <scope>NUCLEOTIDE SEQUENCE [LARGE SCALE GENOMIC DNA]</scope>
    <source>
        <strain evidence="2 3">NIES-4017</strain>
    </source>
</reference>